<accession>W2PWL9</accession>
<dbReference type="RefSeq" id="XP_008909318.1">
    <property type="nucleotide sequence ID" value="XM_008911070.1"/>
</dbReference>
<name>W2PWL9_PHYN3</name>
<dbReference type="EMBL" id="KI669600">
    <property type="protein sequence ID" value="ETN05343.1"/>
    <property type="molecule type" value="Genomic_DNA"/>
</dbReference>
<dbReference type="PANTHER" id="PTHR37067">
    <property type="entry name" value="PX DOMAIN-CONTAINING PROTEIN"/>
    <property type="match status" value="1"/>
</dbReference>
<reference evidence="2" key="1">
    <citation type="submission" date="2011-12" db="EMBL/GenBank/DDBJ databases">
        <authorList>
            <consortium name="The Broad Institute Genome Sequencing Platform"/>
            <person name="Russ C."/>
            <person name="Tyler B."/>
            <person name="Panabieres F."/>
            <person name="Shan W."/>
            <person name="Tripathy S."/>
            <person name="Grunwald N."/>
            <person name="Machado M."/>
            <person name="Young S.K."/>
            <person name="Zeng Q."/>
            <person name="Gargeya S."/>
            <person name="Fitzgerald M."/>
            <person name="Haas B."/>
            <person name="Abouelleil A."/>
            <person name="Alvarado L."/>
            <person name="Arachchi H.M."/>
            <person name="Berlin A."/>
            <person name="Chapman S.B."/>
            <person name="Gearin G."/>
            <person name="Goldberg J."/>
            <person name="Griggs A."/>
            <person name="Gujja S."/>
            <person name="Hansen M."/>
            <person name="Heiman D."/>
            <person name="Howarth C."/>
            <person name="Larimer J."/>
            <person name="Lui A."/>
            <person name="MacDonald P.J.P."/>
            <person name="McCowen C."/>
            <person name="Montmayeur A."/>
            <person name="Murphy C."/>
            <person name="Neiman D."/>
            <person name="Pearson M."/>
            <person name="Priest M."/>
            <person name="Roberts A."/>
            <person name="Saif S."/>
            <person name="Shea T."/>
            <person name="Sisk P."/>
            <person name="Stolte C."/>
            <person name="Sykes S."/>
            <person name="Wortman J."/>
            <person name="Nusbaum C."/>
            <person name="Birren B."/>
        </authorList>
    </citation>
    <scope>NUCLEOTIDE SEQUENCE [LARGE SCALE GENOMIC DNA]</scope>
    <source>
        <strain evidence="2">INRA-310</strain>
    </source>
</reference>
<sequence length="170" mass="18908">MGTTKPPAFKSKHAVKYGLKVSARAPGSSKVTSVICRFCSSFGRDNKPNAQRKASSRHKVYQKFLPYLYESHNKGHHPIKWAEYSSLSNDGNHATIISWRDYVLAISSDGASSMTGKVNGLVTRLQNVCAPGILRIWCGLHQFDLVMQRVYSIAMDDKFYSTLTGLIGHL</sequence>
<evidence type="ECO:0000313" key="1">
    <source>
        <dbReference type="EMBL" id="ETN05343.1"/>
    </source>
</evidence>
<dbReference type="VEuPathDB" id="FungiDB:PPTG_23502"/>
<organism evidence="1 2">
    <name type="scientific">Phytophthora nicotianae (strain INRA-310)</name>
    <name type="common">Phytophthora parasitica</name>
    <dbReference type="NCBI Taxonomy" id="761204"/>
    <lineage>
        <taxon>Eukaryota</taxon>
        <taxon>Sar</taxon>
        <taxon>Stramenopiles</taxon>
        <taxon>Oomycota</taxon>
        <taxon>Peronosporomycetes</taxon>
        <taxon>Peronosporales</taxon>
        <taxon>Peronosporaceae</taxon>
        <taxon>Phytophthora</taxon>
    </lineage>
</organism>
<dbReference type="GeneID" id="20192101"/>
<proteinExistence type="predicted"/>
<evidence type="ECO:0000313" key="2">
    <source>
        <dbReference type="Proteomes" id="UP000018817"/>
    </source>
</evidence>
<protein>
    <submittedName>
        <fullName evidence="1">Uncharacterized protein</fullName>
    </submittedName>
</protein>
<gene>
    <name evidence="1" type="ORF">PPTG_23502</name>
</gene>
<dbReference type="PANTHER" id="PTHR37067:SF3">
    <property type="entry name" value="PX DOMAIN-CONTAINING PROTEIN"/>
    <property type="match status" value="1"/>
</dbReference>
<dbReference type="Proteomes" id="UP000018817">
    <property type="component" value="Unassembled WGS sequence"/>
</dbReference>
<reference evidence="1 2" key="2">
    <citation type="submission" date="2013-11" db="EMBL/GenBank/DDBJ databases">
        <title>The Genome Sequence of Phytophthora parasitica INRA-310.</title>
        <authorList>
            <consortium name="The Broad Institute Genomics Platform"/>
            <person name="Russ C."/>
            <person name="Tyler B."/>
            <person name="Panabieres F."/>
            <person name="Shan W."/>
            <person name="Tripathy S."/>
            <person name="Grunwald N."/>
            <person name="Machado M."/>
            <person name="Johnson C.S."/>
            <person name="Arredondo F."/>
            <person name="Hong C."/>
            <person name="Coffey M."/>
            <person name="Young S.K."/>
            <person name="Zeng Q."/>
            <person name="Gargeya S."/>
            <person name="Fitzgerald M."/>
            <person name="Abouelleil A."/>
            <person name="Alvarado L."/>
            <person name="Chapman S.B."/>
            <person name="Gainer-Dewar J."/>
            <person name="Goldberg J."/>
            <person name="Griggs A."/>
            <person name="Gujja S."/>
            <person name="Hansen M."/>
            <person name="Howarth C."/>
            <person name="Imamovic A."/>
            <person name="Ireland A."/>
            <person name="Larimer J."/>
            <person name="McCowan C."/>
            <person name="Murphy C."/>
            <person name="Pearson M."/>
            <person name="Poon T.W."/>
            <person name="Priest M."/>
            <person name="Roberts A."/>
            <person name="Saif S."/>
            <person name="Shea T."/>
            <person name="Sykes S."/>
            <person name="Wortman J."/>
            <person name="Nusbaum C."/>
            <person name="Birren B."/>
        </authorList>
    </citation>
    <scope>NUCLEOTIDE SEQUENCE [LARGE SCALE GENOMIC DNA]</scope>
    <source>
        <strain evidence="1 2">INRA-310</strain>
    </source>
</reference>
<dbReference type="AlphaFoldDB" id="W2PWL9"/>